<proteinExistence type="predicted"/>
<protein>
    <submittedName>
        <fullName evidence="3">Putative internalin</fullName>
    </submittedName>
</protein>
<feature type="compositionally biased region" description="Basic residues" evidence="1">
    <location>
        <begin position="858"/>
        <end position="868"/>
    </location>
</feature>
<evidence type="ECO:0000313" key="3">
    <source>
        <dbReference type="EMBL" id="OWK44011.1"/>
    </source>
</evidence>
<feature type="domain" description="Bacterial Ig-like" evidence="2">
    <location>
        <begin position="242"/>
        <end position="331"/>
    </location>
</feature>
<feature type="domain" description="Bacterial Ig-like" evidence="2">
    <location>
        <begin position="438"/>
        <end position="527"/>
    </location>
</feature>
<sequence length="987" mass="99622">MATLLPVTFEAGSHTLTAEYSGDTDFNGVSGMLTATVDQDPTSTDLSVSPGPFVSGQAVTLTATVTANSPGSGSPTGPVEFFDGLTYLGTGTITVDGEAAVTVTSLGAGPHTLTADYESDTNFLGSTSADVTTTVGQDPTSTDLSVPPGPFVSGQAIVLTATVTAEGLGSGIPTGPVKFYDGTVDLGTGTLGTDGEATVTVTGLGAGSHTLTADYESDTNFLGSTSADVTTTVGQDGTSTGLTASLSSTVYGQAVTFTATVTADDLGGVTPGGSVDFYDGSTLVGTATLSGGTATFTTNDLAAGSRFVTAVYDGDANFTGSQSNGADVAVAQDGTSTGLTASVSSTVYGQAVTLTATVEAVPPGSGTPTGPVKFYDGSTWLWTGTLSDGVATFTTYDLMAGGHDVTAVYDGDVNFTGSQSQDGTASVTVAQDGTSTGLTASVPSTVYGQAVTLTATVEAAAPGSGTPAGPVEFYDGSTWLWTGTLSDGVATFTTTGLGVGPHDLTVAYGGDTNFTGSGSAAGTADVTVGQVGTTIQLISSPSPAVSGQPVTLTATVTVVLPGAGTPTGTVTFEDGTTLLGTIAVDGTGTATLTTSALAVGSHSLTATYNGDTNFQAGSPVGLTEAVVPVADLVVTPPTATQGTGTPANAVVATFTDPTGTESAAAYAATIAWGDGATDTGTVVSLGSGLYQVTGPSHTYAAYGSAYVTVTVTYADLPSVSATAGVNVAEQQVTDLVEANVPASGLKGAAVGPVAGIATFTDPAGTPDAGDFTATIAWGRRDDVGRDGRRRGRRRVPGQRPGPRVRHVRVVHGLHHRSIRESAGRDLGRENDRGRRPTDHRVDRHPAGGGDRPADGRQRGRGHVHRPGRGRPGDDLRRDHHLGRRIGRGHRDRRRPGRRAVPGHRPGSHVRRARVLHADGYGHPRPTPSGLGIRHGDGDGPPGYGCRDLAPDQCRDGDVDRGDHRARHVHRPGRGRARVELHRHDRVG</sequence>
<dbReference type="InterPro" id="IPR013783">
    <property type="entry name" value="Ig-like_fold"/>
</dbReference>
<feature type="domain" description="Bacterial Ig-like" evidence="2">
    <location>
        <begin position="339"/>
        <end position="429"/>
    </location>
</feature>
<dbReference type="Proteomes" id="UP000214646">
    <property type="component" value="Unassembled WGS sequence"/>
</dbReference>
<dbReference type="Gene3D" id="2.60.40.10">
    <property type="entry name" value="Immunoglobulins"/>
    <property type="match status" value="6"/>
</dbReference>
<dbReference type="AlphaFoldDB" id="A0A225DRS9"/>
<feature type="compositionally biased region" description="Basic residues" evidence="1">
    <location>
        <begin position="787"/>
        <end position="817"/>
    </location>
</feature>
<evidence type="ECO:0000313" key="4">
    <source>
        <dbReference type="Proteomes" id="UP000214646"/>
    </source>
</evidence>
<name>A0A225DRS9_9BACT</name>
<evidence type="ECO:0000256" key="1">
    <source>
        <dbReference type="SAM" id="MobiDB-lite"/>
    </source>
</evidence>
<feature type="region of interest" description="Disordered" evidence="1">
    <location>
        <begin position="782"/>
        <end position="910"/>
    </location>
</feature>
<dbReference type="EMBL" id="NIDE01000004">
    <property type="protein sequence ID" value="OWK44011.1"/>
    <property type="molecule type" value="Genomic_DNA"/>
</dbReference>
<dbReference type="OrthoDB" id="5242130at2"/>
<feature type="domain" description="Bacterial Ig-like" evidence="2">
    <location>
        <begin position="146"/>
        <end position="233"/>
    </location>
</feature>
<feature type="compositionally biased region" description="Basic and acidic residues" evidence="1">
    <location>
        <begin position="818"/>
        <end position="857"/>
    </location>
</feature>
<gene>
    <name evidence="3" type="ORF">FRUB_03610</name>
</gene>
<keyword evidence="4" id="KW-1185">Reference proteome</keyword>
<feature type="domain" description="Bacterial Ig-like" evidence="2">
    <location>
        <begin position="539"/>
        <end position="618"/>
    </location>
</feature>
<feature type="compositionally biased region" description="Basic residues" evidence="1">
    <location>
        <begin position="878"/>
        <end position="910"/>
    </location>
</feature>
<reference evidence="4" key="1">
    <citation type="submission" date="2017-06" db="EMBL/GenBank/DDBJ databases">
        <title>Genome analysis of Fimbriiglobus ruber SP5, the first member of the order Planctomycetales with confirmed chitinolytic capability.</title>
        <authorList>
            <person name="Ravin N.V."/>
            <person name="Rakitin A.L."/>
            <person name="Ivanova A.A."/>
            <person name="Beletsky A.V."/>
            <person name="Kulichevskaya I.S."/>
            <person name="Mardanov A.V."/>
            <person name="Dedysh S.N."/>
        </authorList>
    </citation>
    <scope>NUCLEOTIDE SEQUENCE [LARGE SCALE GENOMIC DNA]</scope>
    <source>
        <strain evidence="4">SP5</strain>
    </source>
</reference>
<dbReference type="Pfam" id="PF16640">
    <property type="entry name" value="Big_3_5"/>
    <property type="match status" value="6"/>
</dbReference>
<feature type="domain" description="Bacterial Ig-like" evidence="2">
    <location>
        <begin position="46"/>
        <end position="135"/>
    </location>
</feature>
<organism evidence="3 4">
    <name type="scientific">Fimbriiglobus ruber</name>
    <dbReference type="NCBI Taxonomy" id="1908690"/>
    <lineage>
        <taxon>Bacteria</taxon>
        <taxon>Pseudomonadati</taxon>
        <taxon>Planctomycetota</taxon>
        <taxon>Planctomycetia</taxon>
        <taxon>Gemmatales</taxon>
        <taxon>Gemmataceae</taxon>
        <taxon>Fimbriiglobus</taxon>
    </lineage>
</organism>
<evidence type="ECO:0000259" key="2">
    <source>
        <dbReference type="Pfam" id="PF16640"/>
    </source>
</evidence>
<dbReference type="InterPro" id="IPR032109">
    <property type="entry name" value="Big_3_5"/>
</dbReference>
<accession>A0A225DRS9</accession>
<comment type="caution">
    <text evidence="3">The sequence shown here is derived from an EMBL/GenBank/DDBJ whole genome shotgun (WGS) entry which is preliminary data.</text>
</comment>